<evidence type="ECO:0000313" key="1">
    <source>
        <dbReference type="Proteomes" id="UP000887576"/>
    </source>
</evidence>
<evidence type="ECO:0000313" key="2">
    <source>
        <dbReference type="WBParaSite" id="JU765_v2.g11806.t1"/>
    </source>
</evidence>
<protein>
    <submittedName>
        <fullName evidence="2">Uncharacterized protein</fullName>
    </submittedName>
</protein>
<name>A0AC34Q0L7_9BILA</name>
<dbReference type="WBParaSite" id="JU765_v2.g11806.t1">
    <property type="protein sequence ID" value="JU765_v2.g11806.t1"/>
    <property type="gene ID" value="JU765_v2.g11806"/>
</dbReference>
<accession>A0AC34Q0L7</accession>
<reference evidence="2" key="1">
    <citation type="submission" date="2022-11" db="UniProtKB">
        <authorList>
            <consortium name="WormBaseParasite"/>
        </authorList>
    </citation>
    <scope>IDENTIFICATION</scope>
</reference>
<sequence>MCDSRARGNFAKIYDLKNGKFHKESIFKSLIKEYPPNVVKSMFLNYHMSFDLDHDYPEWFEMVKKIGNKFGYINLHSPTTIIISATSELLFAKKQGKKYNIGDRVLTGLVGASVMFGMAFGMDFHLYLFEKQDIGWKMLNEIDGAPILSRDPDDYIEQFKTCLKNLKITLDQVKNVFLRTQSIPDELNYIFYEYIGEKLEISISRDVLKNDQERCIEYFDISGLYMAMIYAGEEYYNDYDCFIGQICEKKYQLKCGKASIDFPIQFQRLPCTIKKKIKLVECKNITLLDICFTYQKSKSKVVFESPIKVDKEIVVVTLFVDKNQQVYFKIEKNDAQKTLICSNKPLNEWKDDRPRFVFGKDHCSVNYYKNGLLWKLKDANDNIKIPFKISFDKELYIGDAAEEYEKSHLFTMDLNVLLDEKRLKEFMTKSPNFAVEDKILISTSDGIRKTSPEILFAIFIKSILKLLENKMEKSVEEIYTISKLLKIKFEALNKNIVF</sequence>
<organism evidence="1 2">
    <name type="scientific">Panagrolaimus sp. JU765</name>
    <dbReference type="NCBI Taxonomy" id="591449"/>
    <lineage>
        <taxon>Eukaryota</taxon>
        <taxon>Metazoa</taxon>
        <taxon>Ecdysozoa</taxon>
        <taxon>Nematoda</taxon>
        <taxon>Chromadorea</taxon>
        <taxon>Rhabditida</taxon>
        <taxon>Tylenchina</taxon>
        <taxon>Panagrolaimomorpha</taxon>
        <taxon>Panagrolaimoidea</taxon>
        <taxon>Panagrolaimidae</taxon>
        <taxon>Panagrolaimus</taxon>
    </lineage>
</organism>
<dbReference type="Proteomes" id="UP000887576">
    <property type="component" value="Unplaced"/>
</dbReference>
<proteinExistence type="predicted"/>